<name>A0A498JKB2_MALDO</name>
<sequence>MFDDLQVALKEGCPNEFEEWEDSWVWHYGHFQELGYVKKAKANKINQEKKTLLHHSGSRPFSYRMGARRKGGSKFPKIDVFADVYETMVEKSKSVIQESASQLPSAMSIKSVDPFEDARFHILTETLDQTFGQRPGMYCGGIGNARQRESGATLSLQSKGEVTALTQEVAGLRSELASYKT</sequence>
<gene>
    <name evidence="1" type="ORF">DVH24_023917</name>
</gene>
<accession>A0A498JKB2</accession>
<evidence type="ECO:0000313" key="2">
    <source>
        <dbReference type="Proteomes" id="UP000290289"/>
    </source>
</evidence>
<proteinExistence type="predicted"/>
<evidence type="ECO:0000313" key="1">
    <source>
        <dbReference type="EMBL" id="RXH94233.1"/>
    </source>
</evidence>
<protein>
    <submittedName>
        <fullName evidence="1">Uncharacterized protein</fullName>
    </submittedName>
</protein>
<dbReference type="EMBL" id="RDQH01000333">
    <property type="protein sequence ID" value="RXH94233.1"/>
    <property type="molecule type" value="Genomic_DNA"/>
</dbReference>
<dbReference type="Proteomes" id="UP000290289">
    <property type="component" value="Chromosome 7"/>
</dbReference>
<dbReference type="AlphaFoldDB" id="A0A498JKB2"/>
<comment type="caution">
    <text evidence="1">The sequence shown here is derived from an EMBL/GenBank/DDBJ whole genome shotgun (WGS) entry which is preliminary data.</text>
</comment>
<reference evidence="1 2" key="1">
    <citation type="submission" date="2018-10" db="EMBL/GenBank/DDBJ databases">
        <title>A high-quality apple genome assembly.</title>
        <authorList>
            <person name="Hu J."/>
        </authorList>
    </citation>
    <scope>NUCLEOTIDE SEQUENCE [LARGE SCALE GENOMIC DNA]</scope>
    <source>
        <strain evidence="2">cv. HFTH1</strain>
        <tissue evidence="1">Young leaf</tissue>
    </source>
</reference>
<organism evidence="1 2">
    <name type="scientific">Malus domestica</name>
    <name type="common">Apple</name>
    <name type="synonym">Pyrus malus</name>
    <dbReference type="NCBI Taxonomy" id="3750"/>
    <lineage>
        <taxon>Eukaryota</taxon>
        <taxon>Viridiplantae</taxon>
        <taxon>Streptophyta</taxon>
        <taxon>Embryophyta</taxon>
        <taxon>Tracheophyta</taxon>
        <taxon>Spermatophyta</taxon>
        <taxon>Magnoliopsida</taxon>
        <taxon>eudicotyledons</taxon>
        <taxon>Gunneridae</taxon>
        <taxon>Pentapetalae</taxon>
        <taxon>rosids</taxon>
        <taxon>fabids</taxon>
        <taxon>Rosales</taxon>
        <taxon>Rosaceae</taxon>
        <taxon>Amygdaloideae</taxon>
        <taxon>Maleae</taxon>
        <taxon>Malus</taxon>
    </lineage>
</organism>
<keyword evidence="2" id="KW-1185">Reference proteome</keyword>